<dbReference type="AlphaFoldDB" id="A0A1I0SDL0"/>
<name>A0A1I0SDL0_9BACT</name>
<evidence type="ECO:0000313" key="2">
    <source>
        <dbReference type="Proteomes" id="UP000199310"/>
    </source>
</evidence>
<gene>
    <name evidence="1" type="ORF">SAMN04488122_6638</name>
</gene>
<organism evidence="1 2">
    <name type="scientific">Chitinophaga arvensicola</name>
    <dbReference type="NCBI Taxonomy" id="29529"/>
    <lineage>
        <taxon>Bacteria</taxon>
        <taxon>Pseudomonadati</taxon>
        <taxon>Bacteroidota</taxon>
        <taxon>Chitinophagia</taxon>
        <taxon>Chitinophagales</taxon>
        <taxon>Chitinophagaceae</taxon>
        <taxon>Chitinophaga</taxon>
    </lineage>
</organism>
<dbReference type="STRING" id="29529.SAMN04488122_6638"/>
<keyword evidence="2" id="KW-1185">Reference proteome</keyword>
<proteinExistence type="predicted"/>
<reference evidence="2" key="1">
    <citation type="submission" date="2016-10" db="EMBL/GenBank/DDBJ databases">
        <authorList>
            <person name="Varghese N."/>
            <person name="Submissions S."/>
        </authorList>
    </citation>
    <scope>NUCLEOTIDE SEQUENCE [LARGE SCALE GENOMIC DNA]</scope>
    <source>
        <strain evidence="2">DSM 3695</strain>
    </source>
</reference>
<dbReference type="EMBL" id="FOJG01000002">
    <property type="protein sequence ID" value="SEW56356.1"/>
    <property type="molecule type" value="Genomic_DNA"/>
</dbReference>
<accession>A0A1I0SDL0</accession>
<dbReference type="PROSITE" id="PS51257">
    <property type="entry name" value="PROKAR_LIPOPROTEIN"/>
    <property type="match status" value="1"/>
</dbReference>
<evidence type="ECO:0000313" key="1">
    <source>
        <dbReference type="EMBL" id="SEW56356.1"/>
    </source>
</evidence>
<sequence length="385" mass="42230">MRKLLPILLSAAALYGCSKEKDNTDKYDPGLRVFATTARIAVITIDGDALQFQLVGDPDKLKTYNAALEVEKDGSVIRYPMTSRNQILTLTGLPRKAAYKTRLLLSSGAETQVADSITAITASYSIDYKKMYNAGTPTWTNFFNVKKMVGVADGTQVFYGEGFSNQTNTAVLIPPDDPSTPIYLKVTTVNDNELSVKFPANMFPNPPYVDFKNYYLKINNEILRSSDAIVNSTLDSVMMKVWNNDIILDSAVHRLAGSNNGCMYISLNGRFLNQNQGVSPRFIQGLQAIPSKTEVEIFQGTTFVTVVEITQGAHQGCNTGFAVNDNQLVSGSPGVESMLAYNEIHQIVAYAQIPAGTYNMNVKFTLDDGSIKRTNKMTCVVTAPK</sequence>
<dbReference type="Proteomes" id="UP000199310">
    <property type="component" value="Unassembled WGS sequence"/>
</dbReference>
<dbReference type="RefSeq" id="WP_143059322.1">
    <property type="nucleotide sequence ID" value="NZ_FOJG01000002.1"/>
</dbReference>
<dbReference type="OrthoDB" id="982229at2"/>
<protein>
    <submittedName>
        <fullName evidence="1">Uncharacterized protein</fullName>
    </submittedName>
</protein>